<sequence length="201" mass="22661">MNYLAHAWLARHSDDAILGALLGDFVHGQAALLDWPPEVRTEILRHRHIDRYTDTHPAVAAARVQFGDLRRYAGIALDVYFDHCLARDWSRWNDGPLDDFTARVYRVLQEHRDTLPPRLQAIAPHMAAHDWLGSYGERASVDRAMRGIATRLSRNGDRLIACLPVLRENEASINATFDAFFPDLVTAAALMSDEPEPAVAR</sequence>
<keyword evidence="4" id="KW-0275">Fatty acid biosynthesis</keyword>
<evidence type="ECO:0000313" key="6">
    <source>
        <dbReference type="Proteomes" id="UP000236220"/>
    </source>
</evidence>
<dbReference type="GO" id="GO:0006633">
    <property type="term" value="P:fatty acid biosynthetic process"/>
    <property type="evidence" value="ECO:0007669"/>
    <property type="project" value="UniProtKB-KW"/>
</dbReference>
<proteinExistence type="predicted"/>
<dbReference type="Pfam" id="PF04336">
    <property type="entry name" value="ACP_PD"/>
    <property type="match status" value="1"/>
</dbReference>
<reference evidence="5 6" key="1">
    <citation type="submission" date="2017-08" db="EMBL/GenBank/DDBJ databases">
        <title>Lysobacter sylvestris genome.</title>
        <authorList>
            <person name="Zhang D.-C."/>
            <person name="Albuquerque L."/>
            <person name="Franca L."/>
            <person name="Froufe H.J.C."/>
            <person name="Barroso C."/>
            <person name="Egas C."/>
            <person name="Da Costa M."/>
            <person name="Margesin R."/>
        </authorList>
    </citation>
    <scope>NUCLEOTIDE SEQUENCE [LARGE SCALE GENOMIC DNA]</scope>
    <source>
        <strain evidence="5 6">AM20-91</strain>
    </source>
</reference>
<protein>
    <recommendedName>
        <fullName evidence="7">Acyl carrier protein phosphodiesterase</fullName>
    </recommendedName>
</protein>
<evidence type="ECO:0000256" key="4">
    <source>
        <dbReference type="ARBA" id="ARBA00023160"/>
    </source>
</evidence>
<dbReference type="OrthoDB" id="8442777at2"/>
<evidence type="ECO:0000256" key="3">
    <source>
        <dbReference type="ARBA" id="ARBA00023098"/>
    </source>
</evidence>
<keyword evidence="1" id="KW-0444">Lipid biosynthesis</keyword>
<gene>
    <name evidence="5" type="ORF">Lysil_0598</name>
</gene>
<dbReference type="RefSeq" id="WP_103074085.1">
    <property type="nucleotide sequence ID" value="NZ_NPZB01000001.1"/>
</dbReference>
<name>A0A2K1Q1Q2_9GAMM</name>
<evidence type="ECO:0000313" key="5">
    <source>
        <dbReference type="EMBL" id="PNS08969.1"/>
    </source>
</evidence>
<keyword evidence="3" id="KW-0443">Lipid metabolism</keyword>
<evidence type="ECO:0000256" key="1">
    <source>
        <dbReference type="ARBA" id="ARBA00022516"/>
    </source>
</evidence>
<dbReference type="GO" id="GO:0008770">
    <property type="term" value="F:[acyl-carrier-protein] phosphodiesterase activity"/>
    <property type="evidence" value="ECO:0007669"/>
    <property type="project" value="InterPro"/>
</dbReference>
<dbReference type="PANTHER" id="PTHR38764:SF1">
    <property type="entry name" value="ACYL CARRIER PROTEIN PHOSPHODIESTERASE"/>
    <property type="match status" value="1"/>
</dbReference>
<keyword evidence="4" id="KW-0276">Fatty acid metabolism</keyword>
<comment type="caution">
    <text evidence="5">The sequence shown here is derived from an EMBL/GenBank/DDBJ whole genome shotgun (WGS) entry which is preliminary data.</text>
</comment>
<dbReference type="PIRSF" id="PIRSF011489">
    <property type="entry name" value="DUF479"/>
    <property type="match status" value="1"/>
</dbReference>
<evidence type="ECO:0008006" key="7">
    <source>
        <dbReference type="Google" id="ProtNLM"/>
    </source>
</evidence>
<keyword evidence="6" id="KW-1185">Reference proteome</keyword>
<dbReference type="EMBL" id="NPZB01000001">
    <property type="protein sequence ID" value="PNS08969.1"/>
    <property type="molecule type" value="Genomic_DNA"/>
</dbReference>
<organism evidence="5 6">
    <name type="scientific">Solilutibacter silvestris</name>
    <dbReference type="NCBI Taxonomy" id="1645665"/>
    <lineage>
        <taxon>Bacteria</taxon>
        <taxon>Pseudomonadati</taxon>
        <taxon>Pseudomonadota</taxon>
        <taxon>Gammaproteobacteria</taxon>
        <taxon>Lysobacterales</taxon>
        <taxon>Lysobacteraceae</taxon>
        <taxon>Solilutibacter</taxon>
    </lineage>
</organism>
<dbReference type="AlphaFoldDB" id="A0A2K1Q1Q2"/>
<dbReference type="PANTHER" id="PTHR38764">
    <property type="entry name" value="ACYL CARRIER PROTEIN PHOSPHODIESTERASE"/>
    <property type="match status" value="1"/>
</dbReference>
<dbReference type="InterPro" id="IPR007431">
    <property type="entry name" value="ACP_PD"/>
</dbReference>
<keyword evidence="2" id="KW-0378">Hydrolase</keyword>
<dbReference type="Proteomes" id="UP000236220">
    <property type="component" value="Unassembled WGS sequence"/>
</dbReference>
<evidence type="ECO:0000256" key="2">
    <source>
        <dbReference type="ARBA" id="ARBA00022801"/>
    </source>
</evidence>
<accession>A0A2K1Q1Q2</accession>